<dbReference type="InterPro" id="IPR002398">
    <property type="entry name" value="Pept_C14"/>
</dbReference>
<dbReference type="GO" id="GO:0005737">
    <property type="term" value="C:cytoplasm"/>
    <property type="evidence" value="ECO:0007669"/>
    <property type="project" value="TreeGrafter"/>
</dbReference>
<dbReference type="InterPro" id="IPR001309">
    <property type="entry name" value="Pept_C14_p20"/>
</dbReference>
<dbReference type="InterPro" id="IPR002138">
    <property type="entry name" value="Pept_C14_p10"/>
</dbReference>
<dbReference type="AlphaFoldDB" id="A0A6J8ECU5"/>
<dbReference type="PRINTS" id="PR00376">
    <property type="entry name" value="IL1BCENZYME"/>
</dbReference>
<dbReference type="SMART" id="SM00115">
    <property type="entry name" value="CASc"/>
    <property type="match status" value="1"/>
</dbReference>
<dbReference type="InterPro" id="IPR015917">
    <property type="entry name" value="Pept_C14A"/>
</dbReference>
<dbReference type="GO" id="GO:0006915">
    <property type="term" value="P:apoptotic process"/>
    <property type="evidence" value="ECO:0007669"/>
    <property type="project" value="TreeGrafter"/>
</dbReference>
<evidence type="ECO:0000259" key="4">
    <source>
        <dbReference type="PROSITE" id="PS50208"/>
    </source>
</evidence>
<keyword evidence="5" id="KW-0378">Hydrolase</keyword>
<protein>
    <submittedName>
        <fullName evidence="5">CASP7</fullName>
        <ecNumber evidence="5">3.4.22.60</ecNumber>
    </submittedName>
</protein>
<dbReference type="Proteomes" id="UP000507470">
    <property type="component" value="Unassembled WGS sequence"/>
</dbReference>
<organism evidence="5 6">
    <name type="scientific">Mytilus coruscus</name>
    <name type="common">Sea mussel</name>
    <dbReference type="NCBI Taxonomy" id="42192"/>
    <lineage>
        <taxon>Eukaryota</taxon>
        <taxon>Metazoa</taxon>
        <taxon>Spiralia</taxon>
        <taxon>Lophotrochozoa</taxon>
        <taxon>Mollusca</taxon>
        <taxon>Bivalvia</taxon>
        <taxon>Autobranchia</taxon>
        <taxon>Pteriomorphia</taxon>
        <taxon>Mytilida</taxon>
        <taxon>Mytiloidea</taxon>
        <taxon>Mytilidae</taxon>
        <taxon>Mytilinae</taxon>
        <taxon>Mytilus</taxon>
    </lineage>
</organism>
<evidence type="ECO:0000256" key="2">
    <source>
        <dbReference type="RuleBase" id="RU003971"/>
    </source>
</evidence>
<evidence type="ECO:0000256" key="1">
    <source>
        <dbReference type="ARBA" id="ARBA00010134"/>
    </source>
</evidence>
<comment type="similarity">
    <text evidence="1 2">Belongs to the peptidase C14A family.</text>
</comment>
<gene>
    <name evidence="5" type="ORF">MCOR_50890</name>
</gene>
<name>A0A6J8ECU5_MYTCO</name>
<feature type="domain" description="Caspase family p10" evidence="3">
    <location>
        <begin position="224"/>
        <end position="258"/>
    </location>
</feature>
<dbReference type="Gene3D" id="3.40.50.1460">
    <property type="match status" value="1"/>
</dbReference>
<dbReference type="InterPro" id="IPR029030">
    <property type="entry name" value="Caspase-like_dom_sf"/>
</dbReference>
<dbReference type="Pfam" id="PF00656">
    <property type="entry name" value="Peptidase_C14"/>
    <property type="match status" value="1"/>
</dbReference>
<sequence length="319" mass="36102">MDKECAYNFSHEKRGIALLIHNEEYGPESGFKNRPGDNEDFKHMLGIFKELEFDVHPYRNLTSTEISKRAKEVSEMSKIHKNPIVLPVSLLHMEKKWSTDGQVVKTSDIVEMFNADNCEELKDKPKFFFIQACRTSNATVLGMDSGLAVTITERKQPQGGIVDGIEKMQVDSQIIDKVDANCISTNANSLCENNLDTRHLSSAERYLSRQQLVHHLTDVKCPDDTLLMFASLSSNYAVRNPTNGGWLLSSLYSQIKEHIDTGKICSTEFTQILNGALKEMTTKNFKPTDITSRLYGAFSPGCFTHCLSRDVLFLEKQYK</sequence>
<feature type="domain" description="Caspase family p20" evidence="4">
    <location>
        <begin position="13"/>
        <end position="137"/>
    </location>
</feature>
<evidence type="ECO:0000313" key="6">
    <source>
        <dbReference type="Proteomes" id="UP000507470"/>
    </source>
</evidence>
<dbReference type="PANTHER" id="PTHR10454:SF210">
    <property type="entry name" value="CASPASE-2"/>
    <property type="match status" value="1"/>
</dbReference>
<dbReference type="GO" id="GO:0004197">
    <property type="term" value="F:cysteine-type endopeptidase activity"/>
    <property type="evidence" value="ECO:0007669"/>
    <property type="project" value="InterPro"/>
</dbReference>
<proteinExistence type="inferred from homology"/>
<reference evidence="5 6" key="1">
    <citation type="submission" date="2020-06" db="EMBL/GenBank/DDBJ databases">
        <authorList>
            <person name="Li R."/>
            <person name="Bekaert M."/>
        </authorList>
    </citation>
    <scope>NUCLEOTIDE SEQUENCE [LARGE SCALE GENOMIC DNA]</scope>
    <source>
        <strain evidence="6">wild</strain>
    </source>
</reference>
<dbReference type="EMBL" id="CACVKT020008919">
    <property type="protein sequence ID" value="CAC5418454.1"/>
    <property type="molecule type" value="Genomic_DNA"/>
</dbReference>
<evidence type="ECO:0000313" key="5">
    <source>
        <dbReference type="EMBL" id="CAC5418454.1"/>
    </source>
</evidence>
<dbReference type="OrthoDB" id="6044569at2759"/>
<dbReference type="PANTHER" id="PTHR10454">
    <property type="entry name" value="CASPASE"/>
    <property type="match status" value="1"/>
</dbReference>
<dbReference type="PROSITE" id="PS50208">
    <property type="entry name" value="CASPASE_P20"/>
    <property type="match status" value="1"/>
</dbReference>
<dbReference type="GO" id="GO:0006508">
    <property type="term" value="P:proteolysis"/>
    <property type="evidence" value="ECO:0007669"/>
    <property type="project" value="InterPro"/>
</dbReference>
<accession>A0A6J8ECU5</accession>
<evidence type="ECO:0000259" key="3">
    <source>
        <dbReference type="PROSITE" id="PS50207"/>
    </source>
</evidence>
<keyword evidence="6" id="KW-1185">Reference proteome</keyword>
<dbReference type="InterPro" id="IPR011600">
    <property type="entry name" value="Pept_C14_caspase"/>
</dbReference>
<dbReference type="EC" id="3.4.22.60" evidence="5"/>
<dbReference type="GO" id="GO:0043525">
    <property type="term" value="P:positive regulation of neuron apoptotic process"/>
    <property type="evidence" value="ECO:0007669"/>
    <property type="project" value="TreeGrafter"/>
</dbReference>
<dbReference type="PROSITE" id="PS50207">
    <property type="entry name" value="CASPASE_P10"/>
    <property type="match status" value="1"/>
</dbReference>
<dbReference type="SUPFAM" id="SSF52129">
    <property type="entry name" value="Caspase-like"/>
    <property type="match status" value="1"/>
</dbReference>